<feature type="non-terminal residue" evidence="1">
    <location>
        <position position="117"/>
    </location>
</feature>
<dbReference type="PANTHER" id="PTHR43881">
    <property type="entry name" value="GAMMA-GLUTAMYLTRANSPEPTIDASE (AFU_ORTHOLOGUE AFUA_4G13580)"/>
    <property type="match status" value="1"/>
</dbReference>
<dbReference type="GO" id="GO:0016740">
    <property type="term" value="F:transferase activity"/>
    <property type="evidence" value="ECO:0007669"/>
    <property type="project" value="UniProtKB-KW"/>
</dbReference>
<dbReference type="PANTHER" id="PTHR43881:SF1">
    <property type="entry name" value="GAMMA-GLUTAMYLTRANSPEPTIDASE (AFU_ORTHOLOGUE AFUA_4G13580)"/>
    <property type="match status" value="1"/>
</dbReference>
<dbReference type="Proteomes" id="UP000004471">
    <property type="component" value="Unassembled WGS sequence"/>
</dbReference>
<sequence length="117" mass="12189">MFDDLDYNQPYASARSPVMGNNMVACSQPLAAQAGLDMLRRGGNAVDAAIAAAMVLTVVEPTGCGIGSDAFAIVWDGSELQGLNASGRAPQAWTPEYFKGQSQMPQRGWPAVSVPGA</sequence>
<proteinExistence type="predicted"/>
<comment type="caution">
    <text evidence="1">The sequence shown here is derived from an EMBL/GenBank/DDBJ whole genome shotgun (WGS) entry which is preliminary data.</text>
</comment>
<dbReference type="EMBL" id="AEAH01001921">
    <property type="protein sequence ID" value="EGH33770.1"/>
    <property type="molecule type" value="Genomic_DNA"/>
</dbReference>
<evidence type="ECO:0000313" key="1">
    <source>
        <dbReference type="EMBL" id="EGH33770.1"/>
    </source>
</evidence>
<dbReference type="SUPFAM" id="SSF56235">
    <property type="entry name" value="N-terminal nucleophile aminohydrolases (Ntn hydrolases)"/>
    <property type="match status" value="1"/>
</dbReference>
<name>F3FU78_PSESX</name>
<dbReference type="InterPro" id="IPR052896">
    <property type="entry name" value="GGT-like_enzyme"/>
</dbReference>
<dbReference type="PRINTS" id="PR01210">
    <property type="entry name" value="GGTRANSPTASE"/>
</dbReference>
<accession>F3FU78</accession>
<dbReference type="InterPro" id="IPR029055">
    <property type="entry name" value="Ntn_hydrolases_N"/>
</dbReference>
<organism evidence="1 2">
    <name type="scientific">Pseudomonas syringae pv. japonica str. M301072</name>
    <dbReference type="NCBI Taxonomy" id="629262"/>
    <lineage>
        <taxon>Bacteria</taxon>
        <taxon>Pseudomonadati</taxon>
        <taxon>Pseudomonadota</taxon>
        <taxon>Gammaproteobacteria</taxon>
        <taxon>Pseudomonadales</taxon>
        <taxon>Pseudomonadaceae</taxon>
        <taxon>Pseudomonas</taxon>
        <taxon>Pseudomonas syringae</taxon>
    </lineage>
</organism>
<dbReference type="AlphaFoldDB" id="F3FU78"/>
<reference evidence="1 2" key="1">
    <citation type="journal article" date="2011" name="PLoS Pathog.">
        <title>Dynamic evolution of pathogenicity revealed by sequencing and comparative genomics of 19 Pseudomonas syringae isolates.</title>
        <authorList>
            <person name="Baltrus D.A."/>
            <person name="Nishimura M.T."/>
            <person name="Romanchuk A."/>
            <person name="Chang J.H."/>
            <person name="Mukhtar M.S."/>
            <person name="Cherkis K."/>
            <person name="Roach J."/>
            <person name="Grant S.R."/>
            <person name="Jones C.D."/>
            <person name="Dangl J.L."/>
        </authorList>
    </citation>
    <scope>NUCLEOTIDE SEQUENCE [LARGE SCALE GENOMIC DNA]</scope>
    <source>
        <strain evidence="2">M301072PT</strain>
    </source>
</reference>
<keyword evidence="1" id="KW-0808">Transferase</keyword>
<dbReference type="MEROPS" id="T03.025"/>
<protein>
    <submittedName>
        <fullName evidence="1">Gamma-glutamyltransferase</fullName>
    </submittedName>
</protein>
<evidence type="ECO:0000313" key="2">
    <source>
        <dbReference type="Proteomes" id="UP000004471"/>
    </source>
</evidence>
<dbReference type="HOGENOM" id="CLU_2151219_0_0_6"/>
<dbReference type="Pfam" id="PF01019">
    <property type="entry name" value="G_glu_transpept"/>
    <property type="match status" value="1"/>
</dbReference>
<gene>
    <name evidence="1" type="ORF">PSYJA_34615</name>
</gene>